<feature type="compositionally biased region" description="Basic and acidic residues" evidence="1">
    <location>
        <begin position="210"/>
        <end position="219"/>
    </location>
</feature>
<protein>
    <submittedName>
        <fullName evidence="2">Uncharacterized protein</fullName>
    </submittedName>
</protein>
<dbReference type="KEGG" id="salf:SMD44_p10233"/>
<name>A0A291W5A9_9ACTN</name>
<evidence type="ECO:0000256" key="1">
    <source>
        <dbReference type="SAM" id="MobiDB-lite"/>
    </source>
</evidence>
<gene>
    <name evidence="2" type="ORF">SMD44_p10233</name>
</gene>
<feature type="region of interest" description="Disordered" evidence="1">
    <location>
        <begin position="190"/>
        <end position="219"/>
    </location>
</feature>
<proteinExistence type="predicted"/>
<dbReference type="RefSeq" id="WP_100112541.1">
    <property type="nucleotide sequence ID" value="NZ_CP023976.1"/>
</dbReference>
<evidence type="ECO:0000313" key="3">
    <source>
        <dbReference type="Proteomes" id="UP000195880"/>
    </source>
</evidence>
<organism evidence="2 3">
    <name type="scientific">Streptomyces alboflavus</name>
    <dbReference type="NCBI Taxonomy" id="67267"/>
    <lineage>
        <taxon>Bacteria</taxon>
        <taxon>Bacillati</taxon>
        <taxon>Actinomycetota</taxon>
        <taxon>Actinomycetes</taxon>
        <taxon>Kitasatosporales</taxon>
        <taxon>Streptomycetaceae</taxon>
        <taxon>Streptomyces</taxon>
    </lineage>
</organism>
<dbReference type="AlphaFoldDB" id="A0A291W5A9"/>
<sequence>MTTLERIAERYQVTYMTVARQWTAEETFPPILDHGSRAYVYDEDAIDEWVRVHRPEAWIAAHPNETDKVSLPAGNPKDLLRLEEIGELEGQFLSRDATPVTTLRTYMSPSKGILAPPDRRPDDGKKPVVVHDMWFRETAYAYITRPRRVRRNVEAATEPREPSELLRRYFEEHPGLLNLERIAQLDGLEHNRAPTSMNTLKTHRKQKKLAPPDRRPKDGLEPLVEELMWEPATVLPYLCRPDARRFGTANRTDDGA</sequence>
<reference evidence="2 3" key="1">
    <citation type="submission" date="2017-10" db="EMBL/GenBank/DDBJ databases">
        <title>Streptomyces alboflavus Genome sequencing and assembly.</title>
        <authorList>
            <person name="Wang Y."/>
            <person name="Du B."/>
            <person name="Ding Y."/>
            <person name="Liu H."/>
            <person name="Hou Q."/>
            <person name="Liu K."/>
            <person name="Wang C."/>
            <person name="Yao L."/>
        </authorList>
    </citation>
    <scope>NUCLEOTIDE SEQUENCE [LARGE SCALE GENOMIC DNA]</scope>
    <source>
        <strain evidence="2 3">MDJK44</strain>
        <plasmid evidence="3">Plasmid pmdjk44.1</plasmid>
    </source>
</reference>
<evidence type="ECO:0000313" key="2">
    <source>
        <dbReference type="EMBL" id="ATM24732.1"/>
    </source>
</evidence>
<dbReference type="EMBL" id="CP023976">
    <property type="protein sequence ID" value="ATM24732.1"/>
    <property type="molecule type" value="Genomic_DNA"/>
</dbReference>
<accession>A0A291W5A9</accession>
<geneLocation type="plasmid" evidence="3">
    <name>pmdjk44.1</name>
</geneLocation>
<dbReference type="OrthoDB" id="4099030at2"/>
<dbReference type="Proteomes" id="UP000195880">
    <property type="component" value="Plasmid pMDJK44.1"/>
</dbReference>
<keyword evidence="3" id="KW-1185">Reference proteome</keyword>
<keyword evidence="2" id="KW-0614">Plasmid</keyword>